<dbReference type="EMBL" id="HM566148">
    <property type="protein sequence ID" value="AEL29644.1"/>
    <property type="molecule type" value="Genomic_RNA"/>
</dbReference>
<dbReference type="RefSeq" id="YP_010086103.1">
    <property type="nucleotide sequence ID" value="NC_055328.1"/>
</dbReference>
<dbReference type="KEGG" id="vg:65101222"/>
<evidence type="ECO:0000313" key="1">
    <source>
        <dbReference type="EMBL" id="AEL29644.1"/>
    </source>
</evidence>
<dbReference type="InterPro" id="IPR039434">
    <property type="entry name" value="NSs-like"/>
</dbReference>
<name>I1T327_9VIRU</name>
<protein>
    <submittedName>
        <fullName evidence="1">Nonstructural protein</fullName>
    </submittedName>
</protein>
<proteinExistence type="predicted"/>
<organism evidence="1 2">
    <name type="scientific">Chagres virus</name>
    <dbReference type="NCBI Taxonomy" id="629727"/>
    <lineage>
        <taxon>Viruses</taxon>
        <taxon>Riboviria</taxon>
        <taxon>Orthornavirae</taxon>
        <taxon>Negarnaviricota</taxon>
        <taxon>Polyploviricotina</taxon>
        <taxon>Bunyaviricetes</taxon>
        <taxon>Hareavirales</taxon>
        <taxon>Phenuiviridae</taxon>
        <taxon>Phlebovirus</taxon>
        <taxon>Phlebovirus chagresense</taxon>
    </lineage>
</organism>
<dbReference type="Proteomes" id="UP000137097">
    <property type="component" value="Genome"/>
</dbReference>
<dbReference type="GeneID" id="65101222"/>
<keyword evidence="2" id="KW-1185">Reference proteome</keyword>
<sequence>MNYYATDIPLVSFSACQLRRIQVDYIPFNKQATEPHSNYSGMEFPVTSYTQVPGIRSKLQDFYNHNQLPVSWGSGRPGVVNDSSSKYESLIKEISKLELRDVVKHNEPNIRRALCWPYSYPTLIFFDLCGNKDSMGPWMFKGAAMTSFMRAGKCAQIDRSLVNFHRMIVREAIELGENEAEFTGKDIIMECCSVICRRLLRAYPFDRTYDKPHSRLLTILEDFDNHFKFDYGESSELRVAVDEFDIHMKRREAEETFWGSDFTDSD</sequence>
<reference evidence="1 2" key="1">
    <citation type="submission" date="2010-06" db="EMBL/GenBank/DDBJ databases">
        <title>Genetic diversity of the Phlebovirus genus.</title>
        <authorList>
            <person name="Palacios G."/>
            <person name="Savji N."/>
            <person name="Sze W."/>
            <person name="Hutchinson S."/>
            <person name="Tesh R."/>
            <person name="Travassos da Rosa A."/>
            <person name="Lipkin W."/>
        </authorList>
    </citation>
    <scope>NUCLEOTIDE SEQUENCE [LARGE SCALE GENOMIC DNA]</scope>
</reference>
<evidence type="ECO:0000313" key="2">
    <source>
        <dbReference type="Proteomes" id="UP000137097"/>
    </source>
</evidence>
<accession>I1T327</accession>
<dbReference type="Pfam" id="PF11073">
    <property type="entry name" value="NSs"/>
    <property type="match status" value="1"/>
</dbReference>